<keyword evidence="13" id="KW-1185">Reference proteome</keyword>
<keyword evidence="8" id="KW-0862">Zinc</keyword>
<dbReference type="Gene3D" id="3.30.40.10">
    <property type="entry name" value="Zinc/RING finger domain, C3HC4 (zinc finger)"/>
    <property type="match status" value="1"/>
</dbReference>
<reference evidence="12" key="1">
    <citation type="submission" date="2022-03" db="EMBL/GenBank/DDBJ databases">
        <authorList>
            <person name="Legras J.-L."/>
            <person name="Devillers H."/>
            <person name="Grondin C."/>
        </authorList>
    </citation>
    <scope>NUCLEOTIDE SEQUENCE</scope>
    <source>
        <strain evidence="12">CLIB 1423</strain>
    </source>
</reference>
<dbReference type="SUPFAM" id="SSF57850">
    <property type="entry name" value="RING/U-box"/>
    <property type="match status" value="1"/>
</dbReference>
<comment type="subcellular location">
    <subcellularLocation>
        <location evidence="1">Nucleus</location>
    </subcellularLocation>
</comment>
<keyword evidence="9" id="KW-0539">Nucleus</keyword>
<comment type="similarity">
    <text evidence="3">Belongs to the NSE2 family.</text>
</comment>
<dbReference type="PROSITE" id="PS51044">
    <property type="entry name" value="ZF_SP_RING"/>
    <property type="match status" value="1"/>
</dbReference>
<dbReference type="InterPro" id="IPR026846">
    <property type="entry name" value="Nse2(Mms21)"/>
</dbReference>
<dbReference type="AlphaFoldDB" id="A0A9P0QUW2"/>
<evidence type="ECO:0000256" key="9">
    <source>
        <dbReference type="ARBA" id="ARBA00023242"/>
    </source>
</evidence>
<proteinExistence type="inferred from homology"/>
<keyword evidence="7" id="KW-0833">Ubl conjugation pathway</keyword>
<dbReference type="OrthoDB" id="756301at2759"/>
<evidence type="ECO:0000256" key="8">
    <source>
        <dbReference type="ARBA" id="ARBA00022833"/>
    </source>
</evidence>
<comment type="caution">
    <text evidence="12">The sequence shown here is derived from an EMBL/GenBank/DDBJ whole genome shotgun (WGS) entry which is preliminary data.</text>
</comment>
<evidence type="ECO:0000256" key="4">
    <source>
        <dbReference type="ARBA" id="ARBA00022679"/>
    </source>
</evidence>
<dbReference type="PANTHER" id="PTHR21330">
    <property type="entry name" value="E3 SUMO-PROTEIN LIGASE NSE2"/>
    <property type="match status" value="1"/>
</dbReference>
<feature type="domain" description="SP-RING-type" evidence="11">
    <location>
        <begin position="192"/>
        <end position="276"/>
    </location>
</feature>
<accession>A0A9P0QUW2</accession>
<organism evidence="12 13">
    <name type="scientific">[Candida] railenensis</name>
    <dbReference type="NCBI Taxonomy" id="45579"/>
    <lineage>
        <taxon>Eukaryota</taxon>
        <taxon>Fungi</taxon>
        <taxon>Dikarya</taxon>
        <taxon>Ascomycota</taxon>
        <taxon>Saccharomycotina</taxon>
        <taxon>Pichiomycetes</taxon>
        <taxon>Debaryomycetaceae</taxon>
        <taxon>Kurtzmaniella</taxon>
    </lineage>
</organism>
<evidence type="ECO:0000256" key="7">
    <source>
        <dbReference type="ARBA" id="ARBA00022786"/>
    </source>
</evidence>
<evidence type="ECO:0000313" key="12">
    <source>
        <dbReference type="EMBL" id="CAH2354999.1"/>
    </source>
</evidence>
<dbReference type="GO" id="GO:0000724">
    <property type="term" value="P:double-strand break repair via homologous recombination"/>
    <property type="evidence" value="ECO:0007669"/>
    <property type="project" value="InterPro"/>
</dbReference>
<dbReference type="InterPro" id="IPR013083">
    <property type="entry name" value="Znf_RING/FYVE/PHD"/>
</dbReference>
<dbReference type="Pfam" id="PF11789">
    <property type="entry name" value="zf-Nse"/>
    <property type="match status" value="1"/>
</dbReference>
<evidence type="ECO:0000256" key="3">
    <source>
        <dbReference type="ARBA" id="ARBA00008212"/>
    </source>
</evidence>
<dbReference type="InterPro" id="IPR004181">
    <property type="entry name" value="Znf_MIZ"/>
</dbReference>
<evidence type="ECO:0000256" key="5">
    <source>
        <dbReference type="ARBA" id="ARBA00022723"/>
    </source>
</evidence>
<dbReference type="GO" id="GO:0005634">
    <property type="term" value="C:nucleus"/>
    <property type="evidence" value="ECO:0007669"/>
    <property type="project" value="UniProtKB-SubCell"/>
</dbReference>
<keyword evidence="4" id="KW-0808">Transferase</keyword>
<evidence type="ECO:0000256" key="1">
    <source>
        <dbReference type="ARBA" id="ARBA00004123"/>
    </source>
</evidence>
<dbReference type="CDD" id="cd16651">
    <property type="entry name" value="SPL-RING_NSE2"/>
    <property type="match status" value="1"/>
</dbReference>
<protein>
    <recommendedName>
        <fullName evidence="11">SP-RING-type domain-containing protein</fullName>
    </recommendedName>
</protein>
<evidence type="ECO:0000259" key="11">
    <source>
        <dbReference type="PROSITE" id="PS51044"/>
    </source>
</evidence>
<dbReference type="EMBL" id="CAKXYY010000020">
    <property type="protein sequence ID" value="CAH2354999.1"/>
    <property type="molecule type" value="Genomic_DNA"/>
</dbReference>
<keyword evidence="5" id="KW-0479">Metal-binding</keyword>
<dbReference type="GO" id="GO:0030915">
    <property type="term" value="C:Smc5-Smc6 complex"/>
    <property type="evidence" value="ECO:0007669"/>
    <property type="project" value="InterPro"/>
</dbReference>
<dbReference type="GO" id="GO:0061665">
    <property type="term" value="F:SUMO ligase activity"/>
    <property type="evidence" value="ECO:0007669"/>
    <property type="project" value="TreeGrafter"/>
</dbReference>
<sequence length="278" mass="31591">MSSSRRSGDFQLPSYLPLHSSLLRKFEKIHSNRPPEYDIISQSINDLVRSTRDYIEYILKKESGQDAAIYVDDTLLTNNLQALESLIRSKYDLDVLMDSTKESRSRIRQDTKEVQPLTIESLQESTNELDVGQNFDEVIISNYNSNLELHSSQSSFRSYLSGAPSYQYVKNVSFILTHPEDPLPDDNSALQTSDDLEVAGGKISLKDPISLQYFKDPVRSKKCLHVFESSTINSMFPDHRSGALIECPTDGCKAQISRQDLEPDELMQLRVRVYLAAK</sequence>
<dbReference type="GO" id="GO:0008270">
    <property type="term" value="F:zinc ion binding"/>
    <property type="evidence" value="ECO:0007669"/>
    <property type="project" value="UniProtKB-KW"/>
</dbReference>
<dbReference type="PANTHER" id="PTHR21330:SF1">
    <property type="entry name" value="E3 SUMO-PROTEIN LIGASE NSE2"/>
    <property type="match status" value="1"/>
</dbReference>
<evidence type="ECO:0000256" key="6">
    <source>
        <dbReference type="ARBA" id="ARBA00022771"/>
    </source>
</evidence>
<name>A0A9P0QUW2_9ASCO</name>
<comment type="pathway">
    <text evidence="2">Protein modification; protein sumoylation.</text>
</comment>
<dbReference type="Gene3D" id="1.20.120.1010">
    <property type="match status" value="1"/>
</dbReference>
<gene>
    <name evidence="12" type="ORF">CLIB1423_20S01772</name>
</gene>
<dbReference type="Proteomes" id="UP000837801">
    <property type="component" value="Unassembled WGS sequence"/>
</dbReference>
<evidence type="ECO:0000313" key="13">
    <source>
        <dbReference type="Proteomes" id="UP000837801"/>
    </source>
</evidence>
<evidence type="ECO:0000256" key="10">
    <source>
        <dbReference type="PROSITE-ProRule" id="PRU00452"/>
    </source>
</evidence>
<dbReference type="GO" id="GO:0016925">
    <property type="term" value="P:protein sumoylation"/>
    <property type="evidence" value="ECO:0007669"/>
    <property type="project" value="TreeGrafter"/>
</dbReference>
<keyword evidence="6 10" id="KW-0863">Zinc-finger</keyword>
<evidence type="ECO:0000256" key="2">
    <source>
        <dbReference type="ARBA" id="ARBA00004718"/>
    </source>
</evidence>